<keyword evidence="2 5" id="KW-0812">Transmembrane</keyword>
<dbReference type="Pfam" id="PF04893">
    <property type="entry name" value="Yip1"/>
    <property type="match status" value="1"/>
</dbReference>
<dbReference type="InterPro" id="IPR006977">
    <property type="entry name" value="Yip1_dom"/>
</dbReference>
<feature type="domain" description="Yip1" evidence="6">
    <location>
        <begin position="9"/>
        <end position="174"/>
    </location>
</feature>
<feature type="transmembrane region" description="Helical" evidence="5">
    <location>
        <begin position="65"/>
        <end position="86"/>
    </location>
</feature>
<name>A0A9X2BXE7_9PROT</name>
<evidence type="ECO:0000259" key="6">
    <source>
        <dbReference type="Pfam" id="PF04893"/>
    </source>
</evidence>
<feature type="transmembrane region" description="Helical" evidence="5">
    <location>
        <begin position="39"/>
        <end position="59"/>
    </location>
</feature>
<protein>
    <submittedName>
        <fullName evidence="7">YIP1 family protein</fullName>
    </submittedName>
</protein>
<reference evidence="7" key="1">
    <citation type="submission" date="2022-04" db="EMBL/GenBank/DDBJ databases">
        <title>Roseomonas acroporae sp. nov., isolated from coral Acropora digitifera.</title>
        <authorList>
            <person name="Sun H."/>
        </authorList>
    </citation>
    <scope>NUCLEOTIDE SEQUENCE</scope>
    <source>
        <strain evidence="7">NAR14</strain>
    </source>
</reference>
<proteinExistence type="predicted"/>
<comment type="caution">
    <text evidence="7">The sequence shown here is derived from an EMBL/GenBank/DDBJ whole genome shotgun (WGS) entry which is preliminary data.</text>
</comment>
<accession>A0A9X2BXE7</accession>
<keyword evidence="8" id="KW-1185">Reference proteome</keyword>
<dbReference type="EMBL" id="JALPRX010000068">
    <property type="protein sequence ID" value="MCK8785879.1"/>
    <property type="molecule type" value="Genomic_DNA"/>
</dbReference>
<feature type="transmembrane region" description="Helical" evidence="5">
    <location>
        <begin position="159"/>
        <end position="184"/>
    </location>
</feature>
<organism evidence="7 8">
    <name type="scientific">Roseomonas acroporae</name>
    <dbReference type="NCBI Taxonomy" id="2937791"/>
    <lineage>
        <taxon>Bacteria</taxon>
        <taxon>Pseudomonadati</taxon>
        <taxon>Pseudomonadota</taxon>
        <taxon>Alphaproteobacteria</taxon>
        <taxon>Acetobacterales</taxon>
        <taxon>Roseomonadaceae</taxon>
        <taxon>Roseomonas</taxon>
    </lineage>
</organism>
<feature type="transmembrane region" description="Helical" evidence="5">
    <location>
        <begin position="118"/>
        <end position="144"/>
    </location>
</feature>
<keyword evidence="4 5" id="KW-0472">Membrane</keyword>
<evidence type="ECO:0000256" key="1">
    <source>
        <dbReference type="ARBA" id="ARBA00004141"/>
    </source>
</evidence>
<dbReference type="Proteomes" id="UP001139516">
    <property type="component" value="Unassembled WGS sequence"/>
</dbReference>
<comment type="subcellular location">
    <subcellularLocation>
        <location evidence="1">Membrane</location>
        <topology evidence="1">Multi-pass membrane protein</topology>
    </subcellularLocation>
</comment>
<dbReference type="RefSeq" id="WP_248667992.1">
    <property type="nucleotide sequence ID" value="NZ_JALPRX010000068.1"/>
</dbReference>
<dbReference type="GO" id="GO:0016020">
    <property type="term" value="C:membrane"/>
    <property type="evidence" value="ECO:0007669"/>
    <property type="project" value="UniProtKB-SubCell"/>
</dbReference>
<sequence length="185" mass="19472">MDISTRAKRIIMDPAAEWRVIATEATTTADLFRGYAAPLALIPAVCGFVGSILLLSVLGMGRGSFVGGLLQAIIGYVLGLAGIWVVGKIIEFLAPKFGGSASETDAMKLAIYSSTASWLAGVFLLIPFLGILTILGLYGLYIFYRGAPVVARVPESQTLVFTLAVIVVTIVISVLVGYLAALIAF</sequence>
<evidence type="ECO:0000256" key="5">
    <source>
        <dbReference type="SAM" id="Phobius"/>
    </source>
</evidence>
<gene>
    <name evidence="7" type="ORF">M0638_15980</name>
</gene>
<evidence type="ECO:0000313" key="8">
    <source>
        <dbReference type="Proteomes" id="UP001139516"/>
    </source>
</evidence>
<evidence type="ECO:0000313" key="7">
    <source>
        <dbReference type="EMBL" id="MCK8785879.1"/>
    </source>
</evidence>
<dbReference type="AlphaFoldDB" id="A0A9X2BXE7"/>
<keyword evidence="3 5" id="KW-1133">Transmembrane helix</keyword>
<evidence type="ECO:0000256" key="2">
    <source>
        <dbReference type="ARBA" id="ARBA00022692"/>
    </source>
</evidence>
<evidence type="ECO:0000256" key="4">
    <source>
        <dbReference type="ARBA" id="ARBA00023136"/>
    </source>
</evidence>
<evidence type="ECO:0000256" key="3">
    <source>
        <dbReference type="ARBA" id="ARBA00022989"/>
    </source>
</evidence>